<evidence type="ECO:0000313" key="2">
    <source>
        <dbReference type="Proteomes" id="UP000006514"/>
    </source>
</evidence>
<evidence type="ECO:0000313" key="1">
    <source>
        <dbReference type="EMBL" id="EJD34341.1"/>
    </source>
</evidence>
<name>J0LCU0_AURST</name>
<keyword evidence="2" id="KW-1185">Reference proteome</keyword>
<proteinExistence type="predicted"/>
<reference evidence="2" key="1">
    <citation type="journal article" date="2012" name="Science">
        <title>The Paleozoic origin of enzymatic lignin decomposition reconstructed from 31 fungal genomes.</title>
        <authorList>
            <person name="Floudas D."/>
            <person name="Binder M."/>
            <person name="Riley R."/>
            <person name="Barry K."/>
            <person name="Blanchette R.A."/>
            <person name="Henrissat B."/>
            <person name="Martinez A.T."/>
            <person name="Otillar R."/>
            <person name="Spatafora J.W."/>
            <person name="Yadav J.S."/>
            <person name="Aerts A."/>
            <person name="Benoit I."/>
            <person name="Boyd A."/>
            <person name="Carlson A."/>
            <person name="Copeland A."/>
            <person name="Coutinho P.M."/>
            <person name="de Vries R.P."/>
            <person name="Ferreira P."/>
            <person name="Findley K."/>
            <person name="Foster B."/>
            <person name="Gaskell J."/>
            <person name="Glotzer D."/>
            <person name="Gorecki P."/>
            <person name="Heitman J."/>
            <person name="Hesse C."/>
            <person name="Hori C."/>
            <person name="Igarashi K."/>
            <person name="Jurgens J.A."/>
            <person name="Kallen N."/>
            <person name="Kersten P."/>
            <person name="Kohler A."/>
            <person name="Kuees U."/>
            <person name="Kumar T.K.A."/>
            <person name="Kuo A."/>
            <person name="LaButti K."/>
            <person name="Larrondo L.F."/>
            <person name="Lindquist E."/>
            <person name="Ling A."/>
            <person name="Lombard V."/>
            <person name="Lucas S."/>
            <person name="Lundell T."/>
            <person name="Martin R."/>
            <person name="McLaughlin D.J."/>
            <person name="Morgenstern I."/>
            <person name="Morin E."/>
            <person name="Murat C."/>
            <person name="Nagy L.G."/>
            <person name="Nolan M."/>
            <person name="Ohm R.A."/>
            <person name="Patyshakuliyeva A."/>
            <person name="Rokas A."/>
            <person name="Ruiz-Duenas F.J."/>
            <person name="Sabat G."/>
            <person name="Salamov A."/>
            <person name="Samejima M."/>
            <person name="Schmutz J."/>
            <person name="Slot J.C."/>
            <person name="St John F."/>
            <person name="Stenlid J."/>
            <person name="Sun H."/>
            <person name="Sun S."/>
            <person name="Syed K."/>
            <person name="Tsang A."/>
            <person name="Wiebenga A."/>
            <person name="Young D."/>
            <person name="Pisabarro A."/>
            <person name="Eastwood D.C."/>
            <person name="Martin F."/>
            <person name="Cullen D."/>
            <person name="Grigoriev I.V."/>
            <person name="Hibbett D.S."/>
        </authorList>
    </citation>
    <scope>NUCLEOTIDE SEQUENCE [LARGE SCALE GENOMIC DNA]</scope>
    <source>
        <strain evidence="2">TFB10046</strain>
    </source>
</reference>
<organism evidence="1 2">
    <name type="scientific">Auricularia subglabra (strain TFB-10046 / SS5)</name>
    <name type="common">White-rot fungus</name>
    <name type="synonym">Auricularia delicata (strain TFB10046)</name>
    <dbReference type="NCBI Taxonomy" id="717982"/>
    <lineage>
        <taxon>Eukaryota</taxon>
        <taxon>Fungi</taxon>
        <taxon>Dikarya</taxon>
        <taxon>Basidiomycota</taxon>
        <taxon>Agaricomycotina</taxon>
        <taxon>Agaricomycetes</taxon>
        <taxon>Auriculariales</taxon>
        <taxon>Auriculariaceae</taxon>
        <taxon>Auricularia</taxon>
    </lineage>
</organism>
<dbReference type="AlphaFoldDB" id="J0LCU0"/>
<dbReference type="EMBL" id="JH687960">
    <property type="protein sequence ID" value="EJD34341.1"/>
    <property type="molecule type" value="Genomic_DNA"/>
</dbReference>
<dbReference type="KEGG" id="adl:AURDEDRAFT_117644"/>
<sequence length="51" mass="5770">MHYNRSKNAAEMLVGRVWRGQARGSRSQNGAAQQKFLDTLWAASLIVQIRP</sequence>
<gene>
    <name evidence="1" type="ORF">AURDEDRAFT_117644</name>
</gene>
<protein>
    <submittedName>
        <fullName evidence="1">Uncharacterized protein</fullName>
    </submittedName>
</protein>
<accession>J0LCU0</accession>
<dbReference type="Proteomes" id="UP000006514">
    <property type="component" value="Unassembled WGS sequence"/>
</dbReference>
<dbReference type="InParanoid" id="J0LCU0"/>